<accession>A0A1B7L621</accession>
<name>A0A1B7L621_9ENTR</name>
<dbReference type="InterPro" id="IPR025148">
    <property type="entry name" value="AtzG-like"/>
</dbReference>
<protein>
    <recommendedName>
        <fullName evidence="3">DUF4089 domain-containing protein</fullName>
    </recommendedName>
</protein>
<dbReference type="OrthoDB" id="6907228at2"/>
<organism evidence="1 2">
    <name type="scientific">Mangrovibacter phragmitis</name>
    <dbReference type="NCBI Taxonomy" id="1691903"/>
    <lineage>
        <taxon>Bacteria</taxon>
        <taxon>Pseudomonadati</taxon>
        <taxon>Pseudomonadota</taxon>
        <taxon>Gammaproteobacteria</taxon>
        <taxon>Enterobacterales</taxon>
        <taxon>Enterobacteriaceae</taxon>
        <taxon>Mangrovibacter</taxon>
    </lineage>
</organism>
<dbReference type="EMBL" id="LYRP01000005">
    <property type="protein sequence ID" value="OAT77758.1"/>
    <property type="molecule type" value="Genomic_DNA"/>
</dbReference>
<evidence type="ECO:0008006" key="3">
    <source>
        <dbReference type="Google" id="ProtNLM"/>
    </source>
</evidence>
<reference evidence="2" key="1">
    <citation type="submission" date="2016-05" db="EMBL/GenBank/DDBJ databases">
        <authorList>
            <person name="Behera P."/>
            <person name="Vaishampayan P."/>
            <person name="Singh N."/>
            <person name="Raina V."/>
            <person name="Suar M."/>
            <person name="Pattnaik A."/>
            <person name="Rastogi G."/>
        </authorList>
    </citation>
    <scope>NUCLEOTIDE SEQUENCE [LARGE SCALE GENOMIC DNA]</scope>
    <source>
        <strain evidence="2">MP23</strain>
    </source>
</reference>
<keyword evidence="2" id="KW-1185">Reference proteome</keyword>
<dbReference type="AlphaFoldDB" id="A0A1B7L621"/>
<dbReference type="Pfam" id="PF13318">
    <property type="entry name" value="AtzG-like"/>
    <property type="match status" value="1"/>
</dbReference>
<dbReference type="Proteomes" id="UP000078225">
    <property type="component" value="Unassembled WGS sequence"/>
</dbReference>
<evidence type="ECO:0000313" key="1">
    <source>
        <dbReference type="EMBL" id="OAT77758.1"/>
    </source>
</evidence>
<dbReference type="NCBIfam" id="NF033624">
    <property type="entry name" value="HpxX"/>
    <property type="match status" value="1"/>
</dbReference>
<dbReference type="STRING" id="1691903.A9B99_20375"/>
<comment type="caution">
    <text evidence="1">The sequence shown here is derived from an EMBL/GenBank/DDBJ whole genome shotgun (WGS) entry which is preliminary data.</text>
</comment>
<proteinExistence type="predicted"/>
<sequence>MQTTDFDWPGYITLMAQILDMPLDDARRAELEVQLRRINEMAQPLMDFKLDQRQEVAGVYQL</sequence>
<evidence type="ECO:0000313" key="2">
    <source>
        <dbReference type="Proteomes" id="UP000078225"/>
    </source>
</evidence>
<dbReference type="RefSeq" id="WP_064596457.1">
    <property type="nucleotide sequence ID" value="NZ_CP134782.1"/>
</dbReference>
<gene>
    <name evidence="1" type="ORF">A9B99_20375</name>
</gene>